<organism evidence="3 4">
    <name type="scientific">Cylindrotheca closterium</name>
    <dbReference type="NCBI Taxonomy" id="2856"/>
    <lineage>
        <taxon>Eukaryota</taxon>
        <taxon>Sar</taxon>
        <taxon>Stramenopiles</taxon>
        <taxon>Ochrophyta</taxon>
        <taxon>Bacillariophyta</taxon>
        <taxon>Bacillariophyceae</taxon>
        <taxon>Bacillariophycidae</taxon>
        <taxon>Bacillariales</taxon>
        <taxon>Bacillariaceae</taxon>
        <taxon>Cylindrotheca</taxon>
    </lineage>
</organism>
<feature type="domain" description="Phytase-like" evidence="2">
    <location>
        <begin position="114"/>
        <end position="419"/>
    </location>
</feature>
<keyword evidence="4" id="KW-1185">Reference proteome</keyword>
<feature type="chain" id="PRO_5041908308" description="Phytase-like domain-containing protein" evidence="1">
    <location>
        <begin position="19"/>
        <end position="514"/>
    </location>
</feature>
<dbReference type="EMBL" id="CAKOGP040001836">
    <property type="protein sequence ID" value="CAJ1953592.1"/>
    <property type="molecule type" value="Genomic_DNA"/>
</dbReference>
<protein>
    <recommendedName>
        <fullName evidence="2">Phytase-like domain-containing protein</fullName>
    </recommendedName>
</protein>
<comment type="caution">
    <text evidence="3">The sequence shown here is derived from an EMBL/GenBank/DDBJ whole genome shotgun (WGS) entry which is preliminary data.</text>
</comment>
<dbReference type="AlphaFoldDB" id="A0AAD2FUE9"/>
<accession>A0AAD2FUE9</accession>
<dbReference type="Proteomes" id="UP001295423">
    <property type="component" value="Unassembled WGS sequence"/>
</dbReference>
<evidence type="ECO:0000256" key="1">
    <source>
        <dbReference type="SAM" id="SignalP"/>
    </source>
</evidence>
<evidence type="ECO:0000259" key="2">
    <source>
        <dbReference type="Pfam" id="PF13449"/>
    </source>
</evidence>
<sequence length="514" mass="56389">MKVSSTALLLSTITLAAAKDSKIRGAPKTEGNRALKKGDKKKDKHRKVYASNSADYQNHYLVGLLNYPNADIPDILNGVTSGTYLDGYGAPYPYVPSVGFSDIEPFYANGEIVRGEFFCLSDNGYGASTNSADYALNIVHMKIQKPFTYRHGEGTYDAYTPTENLGTALIHDPNRLIQWENGADIQVAYHVPDATWDTFKDLRVLTGRDFDVEGLAVINENLAIVGDELMPAIFAVNPTTGVVLSPFVRTPDIDEDGHFNGKYLSTRGDKVHCTIEALEKNECLEVESGVVDASKYRKHDPSGGYEGFSVLADGSIAAFLEKTSGDSTLGDEPGVRVYRVDPGNGSPEHPPSFTEFLGYYPFELNAGNIADVSPIPGSDRLVAVIERNGFPSGQVFPAPVMPANKLCVVDLLDVDDDMVMTKKKCILNYHSIDDPWDVDGNGILKYAQTQVTNEQVIVVDDYCIIAGTDTNFPFTNQFGVNVDELPFGQEVSDTRFMVVCFLEPIFNLDYPLME</sequence>
<keyword evidence="1" id="KW-0732">Signal</keyword>
<evidence type="ECO:0000313" key="4">
    <source>
        <dbReference type="Proteomes" id="UP001295423"/>
    </source>
</evidence>
<dbReference type="InterPro" id="IPR027372">
    <property type="entry name" value="Phytase-like_dom"/>
</dbReference>
<dbReference type="PANTHER" id="PTHR37957:SF1">
    <property type="entry name" value="PHYTASE-LIKE DOMAIN-CONTAINING PROTEIN"/>
    <property type="match status" value="1"/>
</dbReference>
<proteinExistence type="predicted"/>
<dbReference type="PANTHER" id="PTHR37957">
    <property type="entry name" value="BLR7070 PROTEIN"/>
    <property type="match status" value="1"/>
</dbReference>
<gene>
    <name evidence="3" type="ORF">CYCCA115_LOCUS14191</name>
</gene>
<evidence type="ECO:0000313" key="3">
    <source>
        <dbReference type="EMBL" id="CAJ1953592.1"/>
    </source>
</evidence>
<name>A0AAD2FUE9_9STRA</name>
<reference evidence="3" key="1">
    <citation type="submission" date="2023-08" db="EMBL/GenBank/DDBJ databases">
        <authorList>
            <person name="Audoor S."/>
            <person name="Bilcke G."/>
        </authorList>
    </citation>
    <scope>NUCLEOTIDE SEQUENCE</scope>
</reference>
<dbReference type="Pfam" id="PF13449">
    <property type="entry name" value="Phytase-like"/>
    <property type="match status" value="1"/>
</dbReference>
<feature type="signal peptide" evidence="1">
    <location>
        <begin position="1"/>
        <end position="18"/>
    </location>
</feature>